<proteinExistence type="predicted"/>
<feature type="compositionally biased region" description="Low complexity" evidence="1">
    <location>
        <begin position="28"/>
        <end position="76"/>
    </location>
</feature>
<dbReference type="InterPro" id="IPR029493">
    <property type="entry name" value="RecD2-like_HHH"/>
</dbReference>
<dbReference type="InterPro" id="IPR027417">
    <property type="entry name" value="P-loop_NTPase"/>
</dbReference>
<evidence type="ECO:0000256" key="1">
    <source>
        <dbReference type="SAM" id="MobiDB-lite"/>
    </source>
</evidence>
<feature type="region of interest" description="Disordered" evidence="1">
    <location>
        <begin position="1"/>
        <end position="273"/>
    </location>
</feature>
<feature type="compositionally biased region" description="Gly residues" evidence="1">
    <location>
        <begin position="77"/>
        <end position="87"/>
    </location>
</feature>
<dbReference type="Gene3D" id="3.40.50.300">
    <property type="entry name" value="P-loop containing nucleotide triphosphate hydrolases"/>
    <property type="match status" value="2"/>
</dbReference>
<keyword evidence="4" id="KW-1185">Reference proteome</keyword>
<feature type="compositionally biased region" description="Low complexity" evidence="1">
    <location>
        <begin position="123"/>
        <end position="147"/>
    </location>
</feature>
<protein>
    <submittedName>
        <fullName evidence="3">Helix-hairpin-helix domain-containing protein</fullName>
    </submittedName>
</protein>
<organism evidence="3 4">
    <name type="scientific">Streptomyces celluloflavus</name>
    <dbReference type="NCBI Taxonomy" id="58344"/>
    <lineage>
        <taxon>Bacteria</taxon>
        <taxon>Bacillati</taxon>
        <taxon>Actinomycetota</taxon>
        <taxon>Actinomycetes</taxon>
        <taxon>Kitasatosporales</taxon>
        <taxon>Streptomycetaceae</taxon>
        <taxon>Streptomyces</taxon>
    </lineage>
</organism>
<feature type="compositionally biased region" description="Low complexity" evidence="1">
    <location>
        <begin position="184"/>
        <end position="202"/>
    </location>
</feature>
<dbReference type="CDD" id="cd18809">
    <property type="entry name" value="SF1_C_RecD"/>
    <property type="match status" value="1"/>
</dbReference>
<feature type="region of interest" description="Disordered" evidence="1">
    <location>
        <begin position="464"/>
        <end position="516"/>
    </location>
</feature>
<evidence type="ECO:0000313" key="3">
    <source>
        <dbReference type="EMBL" id="MFH8588206.1"/>
    </source>
</evidence>
<feature type="domain" description="ATP-dependent RecD2 DNA helicase-like helix-hairpin-helix" evidence="2">
    <location>
        <begin position="287"/>
        <end position="371"/>
    </location>
</feature>
<dbReference type="Gene3D" id="2.30.30.940">
    <property type="match status" value="1"/>
</dbReference>
<name>A0ABW7RL48_9ACTN</name>
<evidence type="ECO:0000313" key="4">
    <source>
        <dbReference type="Proteomes" id="UP001610990"/>
    </source>
</evidence>
<accession>A0ABW7RL48</accession>
<dbReference type="EMBL" id="JBIRGH010000021">
    <property type="protein sequence ID" value="MFH8588206.1"/>
    <property type="molecule type" value="Genomic_DNA"/>
</dbReference>
<dbReference type="RefSeq" id="WP_397675113.1">
    <property type="nucleotide sequence ID" value="NZ_JBIRGH010000021.1"/>
</dbReference>
<evidence type="ECO:0000259" key="2">
    <source>
        <dbReference type="Pfam" id="PF14490"/>
    </source>
</evidence>
<gene>
    <name evidence="3" type="ORF">ACH4GP_28045</name>
</gene>
<dbReference type="Pfam" id="PF14490">
    <property type="entry name" value="HHH_RecD2"/>
    <property type="match status" value="1"/>
</dbReference>
<feature type="compositionally biased region" description="Low complexity" evidence="1">
    <location>
        <begin position="478"/>
        <end position="501"/>
    </location>
</feature>
<sequence length="928" mass="91122">MSTDRPAGETAPEQEAAPGTTDARSPGEDAGAQGADVVAPDADAAAGADSGDPVAGAAGAPTAEQGAGPETGTGTAADGGDGDGAPGADGDEPAPDSSAPHPAETSGTPPKPATPAPSGNSGPATATATAPAADQTPGSAAGTGTTACVSDDGTRADSGEPAPDTSAPHPAKTNGTPPKPATPAPSGNSGPAAATAAALAAAVRAVESGERSAASFFAEAPRRTAPAAPVAKQPAPVGGPAPEVARQRTTNGAVGPSRPAAAPGDGTPITPAAPRPVVATVPGVDGVRQILAAGGAPEALAEKAAEALGERAAEALAADPWQLLGVPGVRPEQADGFARALLGAACGPADERRAQALVGWLLEQAAVAGHSALEASALRAALAQRAVPDPDDALQTAIADGAVLVFQDAIDTPGRARPAADDEEAEQPVRILLGLDRFAMAEESVADGLARLLNTFEAAGAERDTADAAEAGDDGAADEAAAAPGATAGADDVSDAPAAPDARQEDDGAGYRRPRPSAADWAAAAAAAPSPSAAELIRAAAGSGLVAHTGAEAARAEPAALIAAARALGLRAFGATHSENGRRRLAAHLTEAAPDADAADPGAAAVTVADLLSGQQGPGRDTDGALALDLLVVLDAPQLDLETAALLIESLTDGTRLVLSGDPGVLWSAGPGRLFADLLAARFCPQVASRTPDSGPIGELVSGIGIGELNQVEAPGREVVIVPVRDAREAVHRTVQLVADSVPRALGVPAEQTRVITVGHGGAAGTRALNAALKERLNPGPGRFGGFDPGDHVAYTPAPGRTLPGKVTGADAAGLRLDCDGGTVVVPREQVGAGAVRHGWALTAHQAAGMRWPAAVVVLPGDAAGGLTRAWVYTAFSRGERHLSVVQGVDQALPRAVAEVPVKERTTRLRTLLQTQSVQAAADAAAAG</sequence>
<dbReference type="SUPFAM" id="SSF52540">
    <property type="entry name" value="P-loop containing nucleoside triphosphate hydrolases"/>
    <property type="match status" value="1"/>
</dbReference>
<feature type="compositionally biased region" description="Low complexity" evidence="1">
    <location>
        <begin position="223"/>
        <end position="244"/>
    </location>
</feature>
<dbReference type="Proteomes" id="UP001610990">
    <property type="component" value="Unassembled WGS sequence"/>
</dbReference>
<comment type="caution">
    <text evidence="3">The sequence shown here is derived from an EMBL/GenBank/DDBJ whole genome shotgun (WGS) entry which is preliminary data.</text>
</comment>
<reference evidence="3 4" key="1">
    <citation type="submission" date="2024-10" db="EMBL/GenBank/DDBJ databases">
        <title>The Natural Products Discovery Center: Release of the First 8490 Sequenced Strains for Exploring Actinobacteria Biosynthetic Diversity.</title>
        <authorList>
            <person name="Kalkreuter E."/>
            <person name="Kautsar S.A."/>
            <person name="Yang D."/>
            <person name="Bader C.D."/>
            <person name="Teijaro C.N."/>
            <person name="Fluegel L."/>
            <person name="Davis C.M."/>
            <person name="Simpson J.R."/>
            <person name="Lauterbach L."/>
            <person name="Steele A.D."/>
            <person name="Gui C."/>
            <person name="Meng S."/>
            <person name="Li G."/>
            <person name="Viehrig K."/>
            <person name="Ye F."/>
            <person name="Su P."/>
            <person name="Kiefer A.F."/>
            <person name="Nichols A."/>
            <person name="Cepeda A.J."/>
            <person name="Yan W."/>
            <person name="Fan B."/>
            <person name="Jiang Y."/>
            <person name="Adhikari A."/>
            <person name="Zheng C.-J."/>
            <person name="Schuster L."/>
            <person name="Cowan T.M."/>
            <person name="Smanski M.J."/>
            <person name="Chevrette M.G."/>
            <person name="De Carvalho L.P.S."/>
            <person name="Shen B."/>
        </authorList>
    </citation>
    <scope>NUCLEOTIDE SEQUENCE [LARGE SCALE GENOMIC DNA]</scope>
    <source>
        <strain evidence="3 4">NPDC018013</strain>
    </source>
</reference>